<dbReference type="GO" id="GO:0016887">
    <property type="term" value="F:ATP hydrolysis activity"/>
    <property type="evidence" value="ECO:0007669"/>
    <property type="project" value="InterPro"/>
</dbReference>
<dbReference type="InterPro" id="IPR013507">
    <property type="entry name" value="DNA_mismatch_S5_2-like"/>
</dbReference>
<evidence type="ECO:0000256" key="4">
    <source>
        <dbReference type="ARBA" id="ARBA00023204"/>
    </source>
</evidence>
<evidence type="ECO:0000259" key="6">
    <source>
        <dbReference type="SMART" id="SM01340"/>
    </source>
</evidence>
<dbReference type="CDD" id="cd03483">
    <property type="entry name" value="MutL_Trans_MLH1"/>
    <property type="match status" value="1"/>
</dbReference>
<dbReference type="InterPro" id="IPR014721">
    <property type="entry name" value="Ribsml_uS5_D2-typ_fold_subgr"/>
</dbReference>
<gene>
    <name evidence="7" type="ORF">KLLA0_D09955g</name>
</gene>
<keyword evidence="3" id="KW-0227">DNA damage</keyword>
<dbReference type="SUPFAM" id="SSF55874">
    <property type="entry name" value="ATPase domain of HSP90 chaperone/DNA topoisomerase II/histidine kinase"/>
    <property type="match status" value="1"/>
</dbReference>
<comment type="similarity">
    <text evidence="2">Belongs to the DNA mismatch repair MutL/HexB family.</text>
</comment>
<dbReference type="Gene3D" id="3.30.230.10">
    <property type="match status" value="1"/>
</dbReference>
<dbReference type="PROSITE" id="PS00058">
    <property type="entry name" value="DNA_MISMATCH_REPAIR_1"/>
    <property type="match status" value="1"/>
</dbReference>
<name>Q6CRD5_KLULA</name>
<protein>
    <submittedName>
        <fullName evidence="7">KLLA0D09955p</fullName>
    </submittedName>
</protein>
<dbReference type="GO" id="GO:0005524">
    <property type="term" value="F:ATP binding"/>
    <property type="evidence" value="ECO:0007669"/>
    <property type="project" value="InterPro"/>
</dbReference>
<dbReference type="FunFam" id="3.30.230.10:FF:000014">
    <property type="entry name" value="DNA mismatch repair protein Mlh1"/>
    <property type="match status" value="1"/>
</dbReference>
<evidence type="ECO:0000256" key="5">
    <source>
        <dbReference type="ARBA" id="ARBA00023242"/>
    </source>
</evidence>
<dbReference type="Pfam" id="PF16413">
    <property type="entry name" value="Mlh1_C"/>
    <property type="match status" value="1"/>
</dbReference>
<evidence type="ECO:0000256" key="3">
    <source>
        <dbReference type="ARBA" id="ARBA00022763"/>
    </source>
</evidence>
<reference evidence="7 8" key="1">
    <citation type="journal article" date="2004" name="Nature">
        <title>Genome evolution in yeasts.</title>
        <authorList>
            <consortium name="Genolevures"/>
            <person name="Dujon B."/>
            <person name="Sherman D."/>
            <person name="Fischer G."/>
            <person name="Durrens P."/>
            <person name="Casaregola S."/>
            <person name="Lafontaine I."/>
            <person name="de Montigny J."/>
            <person name="Marck C."/>
            <person name="Neuveglise C."/>
            <person name="Talla E."/>
            <person name="Goffard N."/>
            <person name="Frangeul L."/>
            <person name="Aigle M."/>
            <person name="Anthouard V."/>
            <person name="Babour A."/>
            <person name="Barbe V."/>
            <person name="Barnay S."/>
            <person name="Blanchin S."/>
            <person name="Beckerich J.M."/>
            <person name="Beyne E."/>
            <person name="Bleykasten C."/>
            <person name="Boisrame A."/>
            <person name="Boyer J."/>
            <person name="Cattolico L."/>
            <person name="Confanioleri F."/>
            <person name="de Daruvar A."/>
            <person name="Despons L."/>
            <person name="Fabre E."/>
            <person name="Fairhead C."/>
            <person name="Ferry-Dumazet H."/>
            <person name="Groppi A."/>
            <person name="Hantraye F."/>
            <person name="Hennequin C."/>
            <person name="Jauniaux N."/>
            <person name="Joyet P."/>
            <person name="Kachouri R."/>
            <person name="Kerrest A."/>
            <person name="Koszul R."/>
            <person name="Lemaire M."/>
            <person name="Lesur I."/>
            <person name="Ma L."/>
            <person name="Muller H."/>
            <person name="Nicaud J.M."/>
            <person name="Nikolski M."/>
            <person name="Oztas S."/>
            <person name="Ozier-Kalogeropoulos O."/>
            <person name="Pellenz S."/>
            <person name="Potier S."/>
            <person name="Richard G.F."/>
            <person name="Straub M.L."/>
            <person name="Suleau A."/>
            <person name="Swennene D."/>
            <person name="Tekaia F."/>
            <person name="Wesolowski-Louvel M."/>
            <person name="Westhof E."/>
            <person name="Wirth B."/>
            <person name="Zeniou-Meyer M."/>
            <person name="Zivanovic I."/>
            <person name="Bolotin-Fukuhara M."/>
            <person name="Thierry A."/>
            <person name="Bouchier C."/>
            <person name="Caudron B."/>
            <person name="Scarpelli C."/>
            <person name="Gaillardin C."/>
            <person name="Weissenbach J."/>
            <person name="Wincker P."/>
            <person name="Souciet J.L."/>
        </authorList>
    </citation>
    <scope>NUCLEOTIDE SEQUENCE [LARGE SCALE GENOMIC DNA]</scope>
    <source>
        <strain evidence="8">ATCC 8585 / CBS 2359 / DSM 70799 / NBRC 1267 / NRRL Y-1140 / WM37</strain>
    </source>
</reference>
<dbReference type="GO" id="GO:0006298">
    <property type="term" value="P:mismatch repair"/>
    <property type="evidence" value="ECO:0007669"/>
    <property type="project" value="InterPro"/>
</dbReference>
<dbReference type="EMBL" id="CR382124">
    <property type="protein sequence ID" value="CAH00600.1"/>
    <property type="molecule type" value="Genomic_DNA"/>
</dbReference>
<dbReference type="PaxDb" id="284590-Q6CRD5"/>
<dbReference type="InParanoid" id="Q6CRD5"/>
<evidence type="ECO:0000313" key="8">
    <source>
        <dbReference type="Proteomes" id="UP000000598"/>
    </source>
</evidence>
<dbReference type="InterPro" id="IPR032189">
    <property type="entry name" value="Mlh1_C"/>
</dbReference>
<organism evidence="7 8">
    <name type="scientific">Kluyveromyces lactis (strain ATCC 8585 / CBS 2359 / DSM 70799 / NBRC 1267 / NRRL Y-1140 / WM37)</name>
    <name type="common">Yeast</name>
    <name type="synonym">Candida sphaerica</name>
    <dbReference type="NCBI Taxonomy" id="284590"/>
    <lineage>
        <taxon>Eukaryota</taxon>
        <taxon>Fungi</taxon>
        <taxon>Dikarya</taxon>
        <taxon>Ascomycota</taxon>
        <taxon>Saccharomycotina</taxon>
        <taxon>Saccharomycetes</taxon>
        <taxon>Saccharomycetales</taxon>
        <taxon>Saccharomycetaceae</taxon>
        <taxon>Kluyveromyces</taxon>
    </lineage>
</organism>
<keyword evidence="8" id="KW-1185">Reference proteome</keyword>
<dbReference type="Gene3D" id="3.30.565.10">
    <property type="entry name" value="Histidine kinase-like ATPase, C-terminal domain"/>
    <property type="match status" value="1"/>
</dbReference>
<keyword evidence="4" id="KW-0234">DNA repair</keyword>
<evidence type="ECO:0000313" key="7">
    <source>
        <dbReference type="EMBL" id="CAH00600.1"/>
    </source>
</evidence>
<dbReference type="eggNOG" id="KOG1979">
    <property type="taxonomic scope" value="Eukaryota"/>
</dbReference>
<dbReference type="InterPro" id="IPR020568">
    <property type="entry name" value="Ribosomal_Su5_D2-typ_SF"/>
</dbReference>
<keyword evidence="5" id="KW-0539">Nucleus</keyword>
<dbReference type="InterPro" id="IPR036890">
    <property type="entry name" value="HATPase_C_sf"/>
</dbReference>
<dbReference type="KEGG" id="kla:KLLA0_D09955g"/>
<dbReference type="FunCoup" id="Q6CRD5">
    <property type="interactions" value="798"/>
</dbReference>
<dbReference type="Proteomes" id="UP000000598">
    <property type="component" value="Chromosome D"/>
</dbReference>
<dbReference type="InterPro" id="IPR038973">
    <property type="entry name" value="MutL/Mlh/Pms-like"/>
</dbReference>
<accession>Q6CRD5</accession>
<dbReference type="NCBIfam" id="TIGR00585">
    <property type="entry name" value="mutl"/>
    <property type="match status" value="1"/>
</dbReference>
<dbReference type="CDD" id="cd16926">
    <property type="entry name" value="HATPase_MutL-MLH-PMS-like"/>
    <property type="match status" value="1"/>
</dbReference>
<dbReference type="SUPFAM" id="SSF54211">
    <property type="entry name" value="Ribosomal protein S5 domain 2-like"/>
    <property type="match status" value="1"/>
</dbReference>
<dbReference type="GO" id="GO:0061982">
    <property type="term" value="P:meiosis I cell cycle process"/>
    <property type="evidence" value="ECO:0007669"/>
    <property type="project" value="UniProtKB-ARBA"/>
</dbReference>
<dbReference type="FunFam" id="3.30.565.10:FF:000079">
    <property type="entry name" value="DNA mismatch repair protein MLH"/>
    <property type="match status" value="1"/>
</dbReference>
<evidence type="ECO:0000256" key="2">
    <source>
        <dbReference type="ARBA" id="ARBA00006082"/>
    </source>
</evidence>
<comment type="subcellular location">
    <subcellularLocation>
        <location evidence="1">Nucleus</location>
    </subcellularLocation>
</comment>
<dbReference type="GO" id="GO:0030983">
    <property type="term" value="F:mismatched DNA binding"/>
    <property type="evidence" value="ECO:0007669"/>
    <property type="project" value="InterPro"/>
</dbReference>
<dbReference type="InterPro" id="IPR002099">
    <property type="entry name" value="MutL/Mlh/PMS"/>
</dbReference>
<dbReference type="Pfam" id="PF01119">
    <property type="entry name" value="DNA_mis_repair"/>
    <property type="match status" value="1"/>
</dbReference>
<sequence>MSGRIKPLDVSVVNKIAAGEIVIAPVNALKEMMENSIDAKATMVDILVKDGGIKLLQITDNGCGIDKDDLPILCERFTTSKLEVFEDLSKIETFGFRGEALASISHIARVTVTTKTEKDQCAWKASFSEGKILGQPKPVAGKTGTIITVEDLFYNIPSRLKALRSPGEEFNKILDVIGRYSINNNNVGFSCKKFGDSKVALMIKADLSTKDRVRIVFGANVSTNLMELNIDITDDVQRNGLLSASGFVTNLDFTNKKPIPPAFFINGRLVSCDPMRRSFYQIYSNFLPKGNKPFIYFSLTIKPQNVDVNIHPTKREVRFLNEEEIIDRLAILLQDKLASIDTSRTFKTASSVSNPYQVQLIGSSNESQDSPSTNLKMKRQENKLVRIDSSQVKITNYLRSTKFEFGASKNKTKKMNIEKIADDNDTTLQNDGMEIENDIEASYGDETSTQHTTLRNNTYYIVPKQRVQVNLTSIKKLKQAVDEQSHSELTNIFANLTYVGIVDETRRLASIQCDLKLFLVDYGSICNELFYQIGLSDFSNFGKIMLFDEDETEAGFNITKILENIDTLRIETIQEIIEKLTSMKEMMNEYFSIEIETNDGGWNKARIKSIPLLLKDYNPPLSKLPFFLYRLGTQVNWEDEMECLDGILRQLALFYIPPIIEKIHENDPEHLSSTYAAEMNELTDTMDHVVFPVIKRRLLAPKILLKDVVEVANLPGLYKVFERC</sequence>
<dbReference type="SMART" id="SM01340">
    <property type="entry name" value="DNA_mis_repair"/>
    <property type="match status" value="1"/>
</dbReference>
<dbReference type="STRING" id="284590.Q6CRD5"/>
<dbReference type="InterPro" id="IPR014762">
    <property type="entry name" value="DNA_mismatch_repair_CS"/>
</dbReference>
<feature type="domain" description="DNA mismatch repair protein S5" evidence="6">
    <location>
        <begin position="213"/>
        <end position="338"/>
    </location>
</feature>
<dbReference type="Pfam" id="PF13589">
    <property type="entry name" value="HATPase_c_3"/>
    <property type="match status" value="1"/>
</dbReference>
<dbReference type="AlphaFoldDB" id="Q6CRD5"/>
<proteinExistence type="inferred from homology"/>
<evidence type="ECO:0000256" key="1">
    <source>
        <dbReference type="ARBA" id="ARBA00004123"/>
    </source>
</evidence>
<dbReference type="PANTHER" id="PTHR10073:SF12">
    <property type="entry name" value="DNA MISMATCH REPAIR PROTEIN MLH1"/>
    <property type="match status" value="1"/>
</dbReference>
<dbReference type="GO" id="GO:0140664">
    <property type="term" value="F:ATP-dependent DNA damage sensor activity"/>
    <property type="evidence" value="ECO:0007669"/>
    <property type="project" value="InterPro"/>
</dbReference>
<dbReference type="OMA" id="ANYHVKK"/>
<dbReference type="PANTHER" id="PTHR10073">
    <property type="entry name" value="DNA MISMATCH REPAIR PROTEIN MLH, PMS, MUTL"/>
    <property type="match status" value="1"/>
</dbReference>
<dbReference type="HOGENOM" id="CLU_004131_2_0_1"/>
<dbReference type="GO" id="GO:0032389">
    <property type="term" value="C:MutLalpha complex"/>
    <property type="evidence" value="ECO:0007669"/>
    <property type="project" value="TreeGrafter"/>
</dbReference>